<dbReference type="GO" id="GO:0008270">
    <property type="term" value="F:zinc ion binding"/>
    <property type="evidence" value="ECO:0007669"/>
    <property type="project" value="InterPro"/>
</dbReference>
<proteinExistence type="predicted"/>
<gene>
    <name evidence="2" type="ORF">NCTC10005_00314</name>
</gene>
<reference evidence="2 3" key="1">
    <citation type="submission" date="2018-06" db="EMBL/GenBank/DDBJ databases">
        <authorList>
            <consortium name="Pathogen Informatics"/>
            <person name="Doyle S."/>
        </authorList>
    </citation>
    <scope>NUCLEOTIDE SEQUENCE [LARGE SCALE GENOMIC DNA]</scope>
    <source>
        <strain evidence="2 3">NCTC10005</strain>
    </source>
</reference>
<keyword evidence="2" id="KW-0255">Endonuclease</keyword>
<dbReference type="Pfam" id="PF01844">
    <property type="entry name" value="HNH"/>
    <property type="match status" value="1"/>
</dbReference>
<accession>A0A377LNL9</accession>
<evidence type="ECO:0000313" key="3">
    <source>
        <dbReference type="Proteomes" id="UP000255106"/>
    </source>
</evidence>
<dbReference type="AlphaFoldDB" id="A0A377LNL9"/>
<dbReference type="Proteomes" id="UP000255106">
    <property type="component" value="Unassembled WGS sequence"/>
</dbReference>
<keyword evidence="2" id="KW-0378">Hydrolase</keyword>
<protein>
    <submittedName>
        <fullName evidence="2">HNH endonuclease</fullName>
    </submittedName>
</protein>
<dbReference type="InterPro" id="IPR003615">
    <property type="entry name" value="HNH_nuc"/>
</dbReference>
<dbReference type="GO" id="GO:0003676">
    <property type="term" value="F:nucleic acid binding"/>
    <property type="evidence" value="ECO:0007669"/>
    <property type="project" value="InterPro"/>
</dbReference>
<dbReference type="GO" id="GO:0004519">
    <property type="term" value="F:endonuclease activity"/>
    <property type="evidence" value="ECO:0007669"/>
    <property type="project" value="UniProtKB-KW"/>
</dbReference>
<dbReference type="CDD" id="cd00085">
    <property type="entry name" value="HNHc"/>
    <property type="match status" value="1"/>
</dbReference>
<evidence type="ECO:0000259" key="1">
    <source>
        <dbReference type="Pfam" id="PF01844"/>
    </source>
</evidence>
<evidence type="ECO:0000313" key="2">
    <source>
        <dbReference type="EMBL" id="STQ07682.1"/>
    </source>
</evidence>
<organism evidence="2 3">
    <name type="scientific">Enterobacter cloacae</name>
    <dbReference type="NCBI Taxonomy" id="550"/>
    <lineage>
        <taxon>Bacteria</taxon>
        <taxon>Pseudomonadati</taxon>
        <taxon>Pseudomonadota</taxon>
        <taxon>Gammaproteobacteria</taxon>
        <taxon>Enterobacterales</taxon>
        <taxon>Enterobacteriaceae</taxon>
        <taxon>Enterobacter</taxon>
        <taxon>Enterobacter cloacae complex</taxon>
    </lineage>
</organism>
<keyword evidence="2" id="KW-0540">Nuclease</keyword>
<dbReference type="EMBL" id="UGJB01000003">
    <property type="protein sequence ID" value="STQ07682.1"/>
    <property type="molecule type" value="Genomic_DNA"/>
</dbReference>
<dbReference type="InterPro" id="IPR002711">
    <property type="entry name" value="HNH"/>
</dbReference>
<feature type="domain" description="HNH" evidence="1">
    <location>
        <begin position="225"/>
        <end position="263"/>
    </location>
</feature>
<name>A0A377LNL9_ENTCL</name>
<sequence length="304" mass="34577">MNVIKKICEVIDGEYVCDIDISVEEWKTLLTNDKVFDTKSIAALKKWFIEPNHSCTCFDIGKKYDLHSMSANGVINGLGGRVQKELGRFEVKGVGNIASGTKFITVMKSKEIGGKPKRNLWTIREELVQAINELDFFGTTEMASSEYYSDDELINAIEKSNIFDNVQTFEYTGEAKPKKNAIEVKNGLSYPRSKGVSQNALNKAGYRCEVDSDHPTFRRRNSSLNYTEPHHIVPMSRQDAFDTSLDVEENIISLCCNCHKQIHLGQGYEDMLKEIYTARKRLLKKVGIDISLENLILYYKMESK</sequence>